<reference evidence="1" key="1">
    <citation type="journal article" date="2023" name="G3 (Bethesda)">
        <title>Whole genome assembly and annotation of the endangered Caribbean coral Acropora cervicornis.</title>
        <authorList>
            <person name="Selwyn J.D."/>
            <person name="Vollmer S.V."/>
        </authorList>
    </citation>
    <scope>NUCLEOTIDE SEQUENCE</scope>
    <source>
        <strain evidence="1">K2</strain>
    </source>
</reference>
<dbReference type="AlphaFoldDB" id="A0AAD9QU68"/>
<accession>A0AAD9QU68</accession>
<organism evidence="1 2">
    <name type="scientific">Acropora cervicornis</name>
    <name type="common">Staghorn coral</name>
    <dbReference type="NCBI Taxonomy" id="6130"/>
    <lineage>
        <taxon>Eukaryota</taxon>
        <taxon>Metazoa</taxon>
        <taxon>Cnidaria</taxon>
        <taxon>Anthozoa</taxon>
        <taxon>Hexacorallia</taxon>
        <taxon>Scleractinia</taxon>
        <taxon>Astrocoeniina</taxon>
        <taxon>Acroporidae</taxon>
        <taxon>Acropora</taxon>
    </lineage>
</organism>
<proteinExistence type="predicted"/>
<gene>
    <name evidence="1" type="ORF">P5673_008279</name>
</gene>
<name>A0AAD9QU68_ACRCE</name>
<sequence length="229" mass="25252">MIKQKMAEICLKCLEVAVHGSNFGTARLLPFNGNLLLLEIKCSVHNLLKFCSNISCNFEIHTKTKNEIFKVLLPLFASRSQQCCDQGSLPSVSWLPCNQGTILVPLGSASSERRRTVKDPPAADCHRYCSSSLCLVYTSTLSATSNGSQVVDKVGLGHTNASVQNGKGIIIFVWNKFNFQVFAAVQLGGKLLRHSGIFHRTREESILDTLKGKLSTKNEPLDFSAHSYY</sequence>
<dbReference type="EMBL" id="JARQWQ010000014">
    <property type="protein sequence ID" value="KAK2567461.1"/>
    <property type="molecule type" value="Genomic_DNA"/>
</dbReference>
<evidence type="ECO:0000313" key="2">
    <source>
        <dbReference type="Proteomes" id="UP001249851"/>
    </source>
</evidence>
<evidence type="ECO:0000313" key="1">
    <source>
        <dbReference type="EMBL" id="KAK2567461.1"/>
    </source>
</evidence>
<comment type="caution">
    <text evidence="1">The sequence shown here is derived from an EMBL/GenBank/DDBJ whole genome shotgun (WGS) entry which is preliminary data.</text>
</comment>
<reference evidence="1" key="2">
    <citation type="journal article" date="2023" name="Science">
        <title>Genomic signatures of disease resistance in endangered staghorn corals.</title>
        <authorList>
            <person name="Vollmer S.V."/>
            <person name="Selwyn J.D."/>
            <person name="Despard B.A."/>
            <person name="Roesel C.L."/>
        </authorList>
    </citation>
    <scope>NUCLEOTIDE SEQUENCE</scope>
    <source>
        <strain evidence="1">K2</strain>
    </source>
</reference>
<keyword evidence="2" id="KW-1185">Reference proteome</keyword>
<protein>
    <submittedName>
        <fullName evidence="1">Uncharacterized protein</fullName>
    </submittedName>
</protein>
<dbReference type="Proteomes" id="UP001249851">
    <property type="component" value="Unassembled WGS sequence"/>
</dbReference>